<evidence type="ECO:0000313" key="10">
    <source>
        <dbReference type="EMBL" id="CEG00638.1"/>
    </source>
</evidence>
<dbReference type="Proteomes" id="UP000195557">
    <property type="component" value="Unassembled WGS sequence"/>
</dbReference>
<dbReference type="Proteomes" id="UP000009170">
    <property type="component" value="Unassembled WGS sequence"/>
</dbReference>
<evidence type="ECO:0000256" key="8">
    <source>
        <dbReference type="PROSITE-ProRule" id="PRU00282"/>
    </source>
</evidence>
<evidence type="ECO:0000313" key="12">
    <source>
        <dbReference type="Proteomes" id="UP000009170"/>
    </source>
</evidence>
<evidence type="ECO:0000256" key="5">
    <source>
        <dbReference type="ARBA" id="ARBA00022989"/>
    </source>
</evidence>
<keyword evidence="12" id="KW-1185">Reference proteome</keyword>
<feature type="repeat" description="Solcar" evidence="8">
    <location>
        <begin position="176"/>
        <end position="262"/>
    </location>
</feature>
<accession>A0A454Y573</accession>
<proteinExistence type="inferred from homology"/>
<keyword evidence="6" id="KW-0496">Mitochondrion</keyword>
<keyword evidence="7 8" id="KW-0472">Membrane</keyword>
<evidence type="ECO:0000256" key="3">
    <source>
        <dbReference type="ARBA" id="ARBA00022692"/>
    </source>
</evidence>
<dbReference type="PANTHER" id="PTHR45678">
    <property type="entry name" value="MITOCHONDRIAL 2-OXODICARBOXYLATE CARRIER 1-RELATED"/>
    <property type="match status" value="1"/>
</dbReference>
<dbReference type="AlphaFoldDB" id="A0A096P9K6"/>
<evidence type="ECO:0000256" key="4">
    <source>
        <dbReference type="ARBA" id="ARBA00022792"/>
    </source>
</evidence>
<dbReference type="Pfam" id="PF00153">
    <property type="entry name" value="Mito_carr"/>
    <property type="match status" value="2"/>
</dbReference>
<reference evidence="11" key="3">
    <citation type="submission" date="2017-04" db="EMBL/GenBank/DDBJ databases">
        <title>Population genomics of picophytoplankton unveils novel chromosome hypervariability.</title>
        <authorList>
            <consortium name="DOE Joint Genome Institute"/>
            <person name="Blanc-Mathieu R."/>
            <person name="Krasovec M."/>
            <person name="Hebrard M."/>
            <person name="Yau S."/>
            <person name="Desgranges E."/>
            <person name="Martin J."/>
            <person name="Schackwitz W."/>
            <person name="Kuo A."/>
            <person name="Salin G."/>
            <person name="Donnadieu C."/>
            <person name="Desdevises Y."/>
            <person name="Sanchez-Ferandin S."/>
            <person name="Moreau H."/>
            <person name="Rivals E."/>
            <person name="Grigoriev I.V."/>
            <person name="Grimsley N."/>
            <person name="Eyre-Walker A."/>
            <person name="Piganeau G."/>
        </authorList>
    </citation>
    <scope>NUCLEOTIDE SEQUENCE [LARGE SCALE GENOMIC DNA]</scope>
    <source>
        <strain evidence="11">RCC 1115</strain>
    </source>
</reference>
<keyword evidence="4" id="KW-0999">Mitochondrion inner membrane</keyword>
<gene>
    <name evidence="11" type="ORF">BE221DRAFT_193193</name>
    <name evidence="10" type="ORF">OT_ostta17g02150</name>
</gene>
<feature type="repeat" description="Solcar" evidence="8">
    <location>
        <begin position="86"/>
        <end position="167"/>
    </location>
</feature>
<dbReference type="PANTHER" id="PTHR45678:SF9">
    <property type="entry name" value="CALCIUM-BINDING MITOCHONDRIAL CARRIER PROTEIN ARALAR1"/>
    <property type="match status" value="1"/>
</dbReference>
<dbReference type="InterPro" id="IPR018108">
    <property type="entry name" value="MCP_transmembrane"/>
</dbReference>
<reference evidence="10 12" key="1">
    <citation type="journal article" date="2006" name="Proc. Natl. Acad. Sci. U.S.A.">
        <title>Genome analysis of the smallest free-living eukaryote Ostreococcus tauri unveils many unique features.</title>
        <authorList>
            <person name="Derelle E."/>
            <person name="Ferraz C."/>
            <person name="Rombauts S."/>
            <person name="Rouze P."/>
            <person name="Worden A.Z."/>
            <person name="Robbens S."/>
            <person name="Partensky F."/>
            <person name="Degroeve S."/>
            <person name="Echeynie S."/>
            <person name="Cooke R."/>
            <person name="Saeys Y."/>
            <person name="Wuyts J."/>
            <person name="Jabbari K."/>
            <person name="Bowler C."/>
            <person name="Panaud O."/>
            <person name="Piegu B."/>
            <person name="Ball S.G."/>
            <person name="Ral J.-P."/>
            <person name="Bouget F.-Y."/>
            <person name="Piganeau G."/>
            <person name="De Baets B."/>
            <person name="Picard A."/>
            <person name="Delseny M."/>
            <person name="Demaille J."/>
            <person name="Van de Peer Y."/>
            <person name="Moreau H."/>
        </authorList>
    </citation>
    <scope>NUCLEOTIDE SEQUENCE [LARGE SCALE GENOMIC DNA]</scope>
    <source>
        <strain evidence="10 12">OTTH0595</strain>
    </source>
</reference>
<organism evidence="10 12">
    <name type="scientific">Ostreococcus tauri</name>
    <name type="common">Marine green alga</name>
    <dbReference type="NCBI Taxonomy" id="70448"/>
    <lineage>
        <taxon>Eukaryota</taxon>
        <taxon>Viridiplantae</taxon>
        <taxon>Chlorophyta</taxon>
        <taxon>Mamiellophyceae</taxon>
        <taxon>Mamiellales</taxon>
        <taxon>Bathycoccaceae</taxon>
        <taxon>Ostreococcus</taxon>
    </lineage>
</organism>
<comment type="similarity">
    <text evidence="2 9">Belongs to the mitochondrial carrier (TC 2.A.29) family.</text>
</comment>
<keyword evidence="5" id="KW-1133">Transmembrane helix</keyword>
<dbReference type="InterPro" id="IPR023395">
    <property type="entry name" value="MCP_dom_sf"/>
</dbReference>
<protein>
    <submittedName>
        <fullName evidence="10">Mitochondrial substrate/solute carrier</fullName>
    </submittedName>
    <submittedName>
        <fullName evidence="11">Uncoupling protein-2</fullName>
    </submittedName>
</protein>
<evidence type="ECO:0000256" key="9">
    <source>
        <dbReference type="RuleBase" id="RU000488"/>
    </source>
</evidence>
<dbReference type="InParanoid" id="A0A096P9K6"/>
<name>A0A096P9K6_OSTTA</name>
<dbReference type="OrthoDB" id="44467at2759"/>
<dbReference type="Gene3D" id="1.50.40.10">
    <property type="entry name" value="Mitochondrial carrier domain"/>
    <property type="match status" value="1"/>
</dbReference>
<evidence type="ECO:0000313" key="11">
    <source>
        <dbReference type="EMBL" id="OUS45499.1"/>
    </source>
</evidence>
<evidence type="ECO:0000256" key="2">
    <source>
        <dbReference type="ARBA" id="ARBA00006375"/>
    </source>
</evidence>
<sequence length="268" mass="27969">MTTRIPLNDGENLAVGAFGGIVETCVQMPLITFKICVQDSRALPTSVAGWYRGVFANAASLAPITAAQVAVNGVVERMITNGTRDMSDLEQIGCAMTAGAISSVLYSPVDLTVIQQQKMALGPGATVSAVVNQGGIGKMWRGTMSCAARESVYTAGYLGLGPVLTNKIKEANPTLGDLTCSIIGSSIAGTFAAGATHPIDTAKTMLQSDLMGQRYSSATAALTDAYAKDGIRGLYRGGFARTVRICGAFFIVGNIREAAVAYKNRPKE</sequence>
<comment type="subcellular location">
    <subcellularLocation>
        <location evidence="1">Mitochondrion inner membrane</location>
        <topology evidence="1">Multi-pass membrane protein</topology>
    </subcellularLocation>
</comment>
<dbReference type="GO" id="GO:0022857">
    <property type="term" value="F:transmembrane transporter activity"/>
    <property type="evidence" value="ECO:0007669"/>
    <property type="project" value="TreeGrafter"/>
</dbReference>
<keyword evidence="9" id="KW-0813">Transport</keyword>
<accession>A0A1Y5I7G7</accession>
<accession>A0A096P9K6</accession>
<dbReference type="GO" id="GO:0005743">
    <property type="term" value="C:mitochondrial inner membrane"/>
    <property type="evidence" value="ECO:0007669"/>
    <property type="project" value="UniProtKB-SubCell"/>
</dbReference>
<dbReference type="PROSITE" id="PS50920">
    <property type="entry name" value="SOLCAR"/>
    <property type="match status" value="2"/>
</dbReference>
<evidence type="ECO:0000256" key="6">
    <source>
        <dbReference type="ARBA" id="ARBA00023128"/>
    </source>
</evidence>
<dbReference type="EMBL" id="CAID01000017">
    <property type="protein sequence ID" value="CEG00638.1"/>
    <property type="molecule type" value="Genomic_DNA"/>
</dbReference>
<keyword evidence="3 8" id="KW-0812">Transmembrane</keyword>
<dbReference type="EMBL" id="KZ155790">
    <property type="protein sequence ID" value="OUS45499.1"/>
    <property type="molecule type" value="Genomic_DNA"/>
</dbReference>
<evidence type="ECO:0000256" key="1">
    <source>
        <dbReference type="ARBA" id="ARBA00004448"/>
    </source>
</evidence>
<dbReference type="InterPro" id="IPR051028">
    <property type="entry name" value="Mito_Solute_Carrier"/>
</dbReference>
<reference evidence="10" key="2">
    <citation type="journal article" date="2014" name="BMC Genomics">
        <title>An improved genome of the model marine alga Ostreococcus tauri unfolds by assessing Illumina de novo assemblies.</title>
        <authorList>
            <person name="Blanc-Mathieu R."/>
            <person name="Verhelst B."/>
            <person name="Derelle E."/>
            <person name="Rombauts S."/>
            <person name="Bouget F.Y."/>
            <person name="Carre I."/>
            <person name="Chateau A."/>
            <person name="Eyre-Walker A."/>
            <person name="Grimsley N."/>
            <person name="Moreau H."/>
            <person name="Piegu B."/>
            <person name="Rivals E."/>
            <person name="Schackwitz W."/>
            <person name="Van de Peer Y."/>
            <person name="Piganeau G."/>
        </authorList>
    </citation>
    <scope>NUCLEOTIDE SEQUENCE</scope>
    <source>
        <strain evidence="10">RCC4221</strain>
    </source>
</reference>
<evidence type="ECO:0000256" key="7">
    <source>
        <dbReference type="ARBA" id="ARBA00023136"/>
    </source>
</evidence>
<dbReference type="SUPFAM" id="SSF103506">
    <property type="entry name" value="Mitochondrial carrier"/>
    <property type="match status" value="1"/>
</dbReference>